<organism evidence="4 5">
    <name type="scientific">Bosea massiliensis</name>
    <dbReference type="NCBI Taxonomy" id="151419"/>
    <lineage>
        <taxon>Bacteria</taxon>
        <taxon>Pseudomonadati</taxon>
        <taxon>Pseudomonadota</taxon>
        <taxon>Alphaproteobacteria</taxon>
        <taxon>Hyphomicrobiales</taxon>
        <taxon>Boseaceae</taxon>
        <taxon>Bosea</taxon>
    </lineage>
</organism>
<dbReference type="Pfam" id="PF00583">
    <property type="entry name" value="Acetyltransf_1"/>
    <property type="match status" value="1"/>
</dbReference>
<keyword evidence="1 4" id="KW-0808">Transferase</keyword>
<dbReference type="RefSeq" id="WP_066726172.1">
    <property type="nucleotide sequence ID" value="NZ_JBHSLU010000022.1"/>
</dbReference>
<dbReference type="PROSITE" id="PS51186">
    <property type="entry name" value="GNAT"/>
    <property type="match status" value="1"/>
</dbReference>
<evidence type="ECO:0000313" key="5">
    <source>
        <dbReference type="Proteomes" id="UP001596060"/>
    </source>
</evidence>
<evidence type="ECO:0000256" key="1">
    <source>
        <dbReference type="ARBA" id="ARBA00022679"/>
    </source>
</evidence>
<dbReference type="InterPro" id="IPR016181">
    <property type="entry name" value="Acyl_CoA_acyltransferase"/>
</dbReference>
<evidence type="ECO:0000313" key="4">
    <source>
        <dbReference type="EMBL" id="MFC5505850.1"/>
    </source>
</evidence>
<accession>A0ABW0NZE6</accession>
<comment type="caution">
    <text evidence="4">The sequence shown here is derived from an EMBL/GenBank/DDBJ whole genome shotgun (WGS) entry which is preliminary data.</text>
</comment>
<dbReference type="GO" id="GO:0016746">
    <property type="term" value="F:acyltransferase activity"/>
    <property type="evidence" value="ECO:0007669"/>
    <property type="project" value="UniProtKB-KW"/>
</dbReference>
<dbReference type="EC" id="2.3.-.-" evidence="4"/>
<gene>
    <name evidence="4" type="ORF">ACFPN9_11315</name>
</gene>
<dbReference type="InterPro" id="IPR050832">
    <property type="entry name" value="Bact_Acetyltransf"/>
</dbReference>
<evidence type="ECO:0000259" key="3">
    <source>
        <dbReference type="PROSITE" id="PS51186"/>
    </source>
</evidence>
<sequence length="159" mass="17383">MSVTIRPMREADREAVTGLLVQLAAWEADLSSTRARGRETALALLEADSAQTRSQGGAQFVAERDGACLGYLALRLGRTGPYVHAELRDHVLIENIVVAERERGTGIGQMLLAQAERFARERGCRALLLGALTGNEPALRAYRLAGFEAVSYEMLKRLD</sequence>
<dbReference type="SUPFAM" id="SSF55729">
    <property type="entry name" value="Acyl-CoA N-acyltransferases (Nat)"/>
    <property type="match status" value="1"/>
</dbReference>
<proteinExistence type="predicted"/>
<dbReference type="PANTHER" id="PTHR43877">
    <property type="entry name" value="AMINOALKYLPHOSPHONATE N-ACETYLTRANSFERASE-RELATED-RELATED"/>
    <property type="match status" value="1"/>
</dbReference>
<dbReference type="InterPro" id="IPR000182">
    <property type="entry name" value="GNAT_dom"/>
</dbReference>
<evidence type="ECO:0000256" key="2">
    <source>
        <dbReference type="ARBA" id="ARBA00023315"/>
    </source>
</evidence>
<dbReference type="PANTHER" id="PTHR43877:SF2">
    <property type="entry name" value="AMINOALKYLPHOSPHONATE N-ACETYLTRANSFERASE-RELATED"/>
    <property type="match status" value="1"/>
</dbReference>
<keyword evidence="5" id="KW-1185">Reference proteome</keyword>
<reference evidence="5" key="1">
    <citation type="journal article" date="2019" name="Int. J. Syst. Evol. Microbiol.">
        <title>The Global Catalogue of Microorganisms (GCM) 10K type strain sequencing project: providing services to taxonomists for standard genome sequencing and annotation.</title>
        <authorList>
            <consortium name="The Broad Institute Genomics Platform"/>
            <consortium name="The Broad Institute Genome Sequencing Center for Infectious Disease"/>
            <person name="Wu L."/>
            <person name="Ma J."/>
        </authorList>
    </citation>
    <scope>NUCLEOTIDE SEQUENCE [LARGE SCALE GENOMIC DNA]</scope>
    <source>
        <strain evidence="5">CCUG 43117</strain>
    </source>
</reference>
<dbReference type="Gene3D" id="3.40.630.30">
    <property type="match status" value="1"/>
</dbReference>
<dbReference type="CDD" id="cd04301">
    <property type="entry name" value="NAT_SF"/>
    <property type="match status" value="1"/>
</dbReference>
<keyword evidence="2 4" id="KW-0012">Acyltransferase</keyword>
<name>A0ABW0NZE6_9HYPH</name>
<dbReference type="Proteomes" id="UP001596060">
    <property type="component" value="Unassembled WGS sequence"/>
</dbReference>
<dbReference type="EMBL" id="JBHSLU010000022">
    <property type="protein sequence ID" value="MFC5505850.1"/>
    <property type="molecule type" value="Genomic_DNA"/>
</dbReference>
<feature type="domain" description="N-acetyltransferase" evidence="3">
    <location>
        <begin position="3"/>
        <end position="159"/>
    </location>
</feature>
<protein>
    <submittedName>
        <fullName evidence="4">GNAT family N-acetyltransferase</fullName>
        <ecNumber evidence="4">2.3.-.-</ecNumber>
    </submittedName>
</protein>